<sequence length="101" mass="10929">MAPLVRILVPRLGVSRIVLSNSSGRTLAFGPAHLSGTGLPGEVGHSVVTGHRDTHFRFLKELGLDDVIRVRKGDGTYVEFVVIGTNVFDARLAHLTEVKAR</sequence>
<protein>
    <recommendedName>
        <fullName evidence="3">Sortase</fullName>
    </recommendedName>
</protein>
<evidence type="ECO:0000256" key="1">
    <source>
        <dbReference type="ARBA" id="ARBA00022801"/>
    </source>
</evidence>
<dbReference type="SUPFAM" id="SSF63817">
    <property type="entry name" value="Sortase"/>
    <property type="match status" value="1"/>
</dbReference>
<gene>
    <name evidence="2" type="ORF">METZ01_LOCUS498922</name>
</gene>
<keyword evidence="1" id="KW-0378">Hydrolase</keyword>
<reference evidence="2" key="1">
    <citation type="submission" date="2018-05" db="EMBL/GenBank/DDBJ databases">
        <authorList>
            <person name="Lanie J.A."/>
            <person name="Ng W.-L."/>
            <person name="Kazmierczak K.M."/>
            <person name="Andrzejewski T.M."/>
            <person name="Davidsen T.M."/>
            <person name="Wayne K.J."/>
            <person name="Tettelin H."/>
            <person name="Glass J.I."/>
            <person name="Rusch D."/>
            <person name="Podicherti R."/>
            <person name="Tsui H.-C.T."/>
            <person name="Winkler M.E."/>
        </authorList>
    </citation>
    <scope>NUCLEOTIDE SEQUENCE</scope>
</reference>
<dbReference type="InterPro" id="IPR005754">
    <property type="entry name" value="Sortase"/>
</dbReference>
<dbReference type="EMBL" id="UINC01218864">
    <property type="protein sequence ID" value="SVE46068.1"/>
    <property type="molecule type" value="Genomic_DNA"/>
</dbReference>
<organism evidence="2">
    <name type="scientific">marine metagenome</name>
    <dbReference type="NCBI Taxonomy" id="408172"/>
    <lineage>
        <taxon>unclassified sequences</taxon>
        <taxon>metagenomes</taxon>
        <taxon>ecological metagenomes</taxon>
    </lineage>
</organism>
<proteinExistence type="predicted"/>
<feature type="non-terminal residue" evidence="2">
    <location>
        <position position="101"/>
    </location>
</feature>
<evidence type="ECO:0000313" key="2">
    <source>
        <dbReference type="EMBL" id="SVE46068.1"/>
    </source>
</evidence>
<evidence type="ECO:0008006" key="3">
    <source>
        <dbReference type="Google" id="ProtNLM"/>
    </source>
</evidence>
<dbReference type="InterPro" id="IPR023365">
    <property type="entry name" value="Sortase_dom-sf"/>
</dbReference>
<dbReference type="Pfam" id="PF04203">
    <property type="entry name" value="Sortase"/>
    <property type="match status" value="1"/>
</dbReference>
<dbReference type="AlphaFoldDB" id="A0A383DQD1"/>
<name>A0A383DQD1_9ZZZZ</name>
<dbReference type="GO" id="GO:0016787">
    <property type="term" value="F:hydrolase activity"/>
    <property type="evidence" value="ECO:0007669"/>
    <property type="project" value="UniProtKB-KW"/>
</dbReference>
<dbReference type="Gene3D" id="2.40.260.10">
    <property type="entry name" value="Sortase"/>
    <property type="match status" value="1"/>
</dbReference>
<accession>A0A383DQD1</accession>